<dbReference type="Proteomes" id="UP000078354">
    <property type="component" value="Chromosome"/>
</dbReference>
<evidence type="ECO:0000313" key="6">
    <source>
        <dbReference type="Proteomes" id="UP000078354"/>
    </source>
</evidence>
<accession>A0A191Z0G5</accession>
<dbReference type="InterPro" id="IPR013342">
    <property type="entry name" value="Mandelate_racemase_C"/>
</dbReference>
<dbReference type="GO" id="GO:0000287">
    <property type="term" value="F:magnesium ion binding"/>
    <property type="evidence" value="ECO:0007669"/>
    <property type="project" value="TreeGrafter"/>
</dbReference>
<dbReference type="InterPro" id="IPR046945">
    <property type="entry name" value="RHMD-like"/>
</dbReference>
<dbReference type="SFLD" id="SFLDG00179">
    <property type="entry name" value="mandelate_racemase"/>
    <property type="match status" value="1"/>
</dbReference>
<evidence type="ECO:0000256" key="2">
    <source>
        <dbReference type="ARBA" id="ARBA00022723"/>
    </source>
</evidence>
<keyword evidence="3" id="KW-0460">Magnesium</keyword>
<dbReference type="OrthoDB" id="9782675at2"/>
<comment type="cofactor">
    <cofactor evidence="1">
        <name>Mg(2+)</name>
        <dbReference type="ChEBI" id="CHEBI:18420"/>
    </cofactor>
</comment>
<dbReference type="PROSITE" id="PS00909">
    <property type="entry name" value="MR_MLE_2"/>
    <property type="match status" value="1"/>
</dbReference>
<dbReference type="AlphaFoldDB" id="A0A191Z0G5"/>
<dbReference type="PANTHER" id="PTHR13794:SF58">
    <property type="entry name" value="MITOCHONDRIAL ENOLASE SUPERFAMILY MEMBER 1"/>
    <property type="match status" value="1"/>
</dbReference>
<dbReference type="SFLD" id="SFLDS00001">
    <property type="entry name" value="Enolase"/>
    <property type="match status" value="1"/>
</dbReference>
<evidence type="ECO:0000313" key="5">
    <source>
        <dbReference type="EMBL" id="ANJ58468.1"/>
    </source>
</evidence>
<dbReference type="InterPro" id="IPR036849">
    <property type="entry name" value="Enolase-like_C_sf"/>
</dbReference>
<gene>
    <name evidence="5" type="ORF">PMA3_26250</name>
</gene>
<keyword evidence="2" id="KW-0479">Metal-binding</keyword>
<dbReference type="Gene3D" id="3.20.20.120">
    <property type="entry name" value="Enolase-like C-terminal domain"/>
    <property type="match status" value="1"/>
</dbReference>
<dbReference type="SMART" id="SM00922">
    <property type="entry name" value="MR_MLE"/>
    <property type="match status" value="1"/>
</dbReference>
<dbReference type="GO" id="GO:0016052">
    <property type="term" value="P:carbohydrate catabolic process"/>
    <property type="evidence" value="ECO:0007669"/>
    <property type="project" value="TreeGrafter"/>
</dbReference>
<dbReference type="InterPro" id="IPR018110">
    <property type="entry name" value="Mandel_Rmase/mucon_lact_enz_CS"/>
</dbReference>
<dbReference type="SUPFAM" id="SSF51604">
    <property type="entry name" value="Enolase C-terminal domain-like"/>
    <property type="match status" value="1"/>
</dbReference>
<reference evidence="5 6" key="1">
    <citation type="journal article" date="2018" name="Syst. Appl. Microbiol.">
        <title>Pseudomonas silesiensis sp. nov. strain A3T isolated from a biological pesticide sewage treatment plant and analysis of the complete genome sequence.</title>
        <authorList>
            <person name="Kaminski M.A."/>
            <person name="Furmanczyk E.M."/>
            <person name="Sobczak A."/>
            <person name="Dziembowski A."/>
            <person name="Lipinski L."/>
        </authorList>
    </citation>
    <scope>NUCLEOTIDE SEQUENCE [LARGE SCALE GENOMIC DNA]</scope>
    <source>
        <strain evidence="5 6">A3</strain>
    </source>
</reference>
<dbReference type="RefSeq" id="WP_064679904.1">
    <property type="nucleotide sequence ID" value="NZ_CP014870.1"/>
</dbReference>
<dbReference type="STRING" id="1853130.PMA3_26250"/>
<name>A0A191Z0G5_9PSED</name>
<dbReference type="GO" id="GO:0009063">
    <property type="term" value="P:amino acid catabolic process"/>
    <property type="evidence" value="ECO:0007669"/>
    <property type="project" value="InterPro"/>
</dbReference>
<dbReference type="PANTHER" id="PTHR13794">
    <property type="entry name" value="ENOLASE SUPERFAMILY, MANDELATE RACEMASE"/>
    <property type="match status" value="1"/>
</dbReference>
<protein>
    <submittedName>
        <fullName evidence="5">Mandelate racemase</fullName>
    </submittedName>
</protein>
<dbReference type="SUPFAM" id="SSF54826">
    <property type="entry name" value="Enolase N-terminal domain-like"/>
    <property type="match status" value="1"/>
</dbReference>
<evidence type="ECO:0000256" key="3">
    <source>
        <dbReference type="ARBA" id="ARBA00022842"/>
    </source>
</evidence>
<feature type="domain" description="Mandelate racemase/muconate lactonizing enzyme C-terminal" evidence="4">
    <location>
        <begin position="144"/>
        <end position="242"/>
    </location>
</feature>
<dbReference type="InterPro" id="IPR029065">
    <property type="entry name" value="Enolase_C-like"/>
</dbReference>
<dbReference type="InterPro" id="IPR013341">
    <property type="entry name" value="Mandelate_racemase_N_dom"/>
</dbReference>
<dbReference type="EMBL" id="CP014870">
    <property type="protein sequence ID" value="ANJ58468.1"/>
    <property type="molecule type" value="Genomic_DNA"/>
</dbReference>
<organism evidence="5 6">
    <name type="scientific">Pseudomonas silesiensis</name>
    <dbReference type="NCBI Taxonomy" id="1853130"/>
    <lineage>
        <taxon>Bacteria</taxon>
        <taxon>Pseudomonadati</taxon>
        <taxon>Pseudomonadota</taxon>
        <taxon>Gammaproteobacteria</taxon>
        <taxon>Pseudomonadales</taxon>
        <taxon>Pseudomonadaceae</taxon>
        <taxon>Pseudomonas</taxon>
    </lineage>
</organism>
<dbReference type="Gene3D" id="3.30.390.10">
    <property type="entry name" value="Enolase-like, N-terminal domain"/>
    <property type="match status" value="1"/>
</dbReference>
<proteinExistence type="predicted"/>
<dbReference type="Pfam" id="PF02746">
    <property type="entry name" value="MR_MLE_N"/>
    <property type="match status" value="1"/>
</dbReference>
<dbReference type="Pfam" id="PF13378">
    <property type="entry name" value="MR_MLE_C"/>
    <property type="match status" value="1"/>
</dbReference>
<dbReference type="GO" id="GO:0016836">
    <property type="term" value="F:hydro-lyase activity"/>
    <property type="evidence" value="ECO:0007669"/>
    <property type="project" value="TreeGrafter"/>
</dbReference>
<dbReference type="CDD" id="cd03321">
    <property type="entry name" value="mandelate_racemase"/>
    <property type="match status" value="1"/>
</dbReference>
<dbReference type="KEGG" id="psil:PMA3_26250"/>
<evidence type="ECO:0000256" key="1">
    <source>
        <dbReference type="ARBA" id="ARBA00001946"/>
    </source>
</evidence>
<keyword evidence="6" id="KW-1185">Reference proteome</keyword>
<sequence>MSDILITNLRTRAINVALSYPVHTAVGTVGTAPLVLIDLATSAGVVGHAYLFAYTPVALKSLKQLLDDMAQLIVNQPLAPLDLETMLAKRFCLAGYTGLIRMAAAGIDMAAWDALAKAHKMPLVKMLGATPRPVPTYDSHSLDGEKLATQRAVTAAEAGFRAVKTKIGYPTLTQDLAVVRSIRNAVGDDFDIMVDYNQSLDVPSAIKRGRALQELGVAWIEEPTLQYDYVGHQRIQSALDVPVQMGENWLGPEDMFKALNAGACRLAMPDAMKIGGVTGWLRASALAQQFGLPMSSHLFQEISAHLLAASPTAHWLERLDLAGSVIEPTLEFVDGNAVIPDLPGVGIIWREKEIERYLI</sequence>
<evidence type="ECO:0000259" key="4">
    <source>
        <dbReference type="SMART" id="SM00922"/>
    </source>
</evidence>
<dbReference type="InterPro" id="IPR029017">
    <property type="entry name" value="Enolase-like_N"/>
</dbReference>